<dbReference type="FunCoup" id="M1YMW9">
    <property type="interactions" value="22"/>
</dbReference>
<protein>
    <submittedName>
        <fullName evidence="1">Putative Uncharacterized lipoprotein yeaY</fullName>
    </submittedName>
</protein>
<dbReference type="PROSITE" id="PS51257">
    <property type="entry name" value="PROKAR_LIPOPROTEIN"/>
    <property type="match status" value="1"/>
</dbReference>
<accession>M1YMW9</accession>
<dbReference type="EMBL" id="CAQJ01000095">
    <property type="protein sequence ID" value="CCQ91826.1"/>
    <property type="molecule type" value="Genomic_DNA"/>
</dbReference>
<dbReference type="PIRSF" id="PIRSF004982">
    <property type="entry name" value="SlP"/>
    <property type="match status" value="1"/>
</dbReference>
<dbReference type="OrthoDB" id="5397282at2"/>
<dbReference type="Proteomes" id="UP000011704">
    <property type="component" value="Unassembled WGS sequence"/>
</dbReference>
<comment type="caution">
    <text evidence="1">The sequence shown here is derived from an EMBL/GenBank/DDBJ whole genome shotgun (WGS) entry which is preliminary data.</text>
</comment>
<organism evidence="1 2">
    <name type="scientific">Nitrospina gracilis (strain 3/211)</name>
    <dbReference type="NCBI Taxonomy" id="1266370"/>
    <lineage>
        <taxon>Bacteria</taxon>
        <taxon>Pseudomonadati</taxon>
        <taxon>Nitrospinota/Tectimicrobiota group</taxon>
        <taxon>Nitrospinota</taxon>
        <taxon>Nitrospinia</taxon>
        <taxon>Nitrospinales</taxon>
        <taxon>Nitrospinaceae</taxon>
        <taxon>Nitrospina</taxon>
    </lineage>
</organism>
<name>M1YMW9_NITG3</name>
<dbReference type="GO" id="GO:0019867">
    <property type="term" value="C:outer membrane"/>
    <property type="evidence" value="ECO:0007669"/>
    <property type="project" value="InterPro"/>
</dbReference>
<dbReference type="HOGENOM" id="CLU_100924_2_1_0"/>
<dbReference type="InParanoid" id="M1YMW9"/>
<evidence type="ECO:0000313" key="1">
    <source>
        <dbReference type="EMBL" id="CCQ91826.1"/>
    </source>
</evidence>
<evidence type="ECO:0000313" key="2">
    <source>
        <dbReference type="Proteomes" id="UP000011704"/>
    </source>
</evidence>
<dbReference type="AlphaFoldDB" id="M1YMW9"/>
<reference evidence="1 2" key="1">
    <citation type="journal article" date="2013" name="Front. Microbiol.">
        <title>The genome of Nitrospina gracilis illuminates the metabolism and evolution of the major marine nitrite oxidizer.</title>
        <authorList>
            <person name="Luecker S."/>
            <person name="Nowka B."/>
            <person name="Rattei T."/>
            <person name="Spieck E."/>
            <person name="and Daims H."/>
        </authorList>
    </citation>
    <scope>NUCLEOTIDE SEQUENCE [LARGE SCALE GENOMIC DNA]</scope>
    <source>
        <strain evidence="1 2">3/211</strain>
    </source>
</reference>
<sequence>MFRWKSLLAGLVLAGVAFGCAHPISGSLREQTNMEFSLQRIMQRPEHFTGEKVVLGGIIVQTRNYKGWSEVEIIEVPLTWTGRLDDRDESSGRVILRYEGFLEPEIYSKDREITVGGTVTGSKTGTIDNAEYKYVVVSVEELRLWEKNEYVYYGYPYYGYWGYWGPYYSPAWYYRRGPYWW</sequence>
<dbReference type="PANTHER" id="PTHR37530">
    <property type="entry name" value="OUTER MEMBRANE PROTEIN SLP"/>
    <property type="match status" value="1"/>
</dbReference>
<dbReference type="NCBIfam" id="TIGR00752">
    <property type="entry name" value="slp"/>
    <property type="match status" value="1"/>
</dbReference>
<dbReference type="Pfam" id="PF03843">
    <property type="entry name" value="Slp"/>
    <property type="match status" value="1"/>
</dbReference>
<dbReference type="STRING" id="1266370.NITGR_860002"/>
<dbReference type="PANTHER" id="PTHR37530:SF1">
    <property type="entry name" value="OUTER MEMBRANE PROTEIN SLP"/>
    <property type="match status" value="1"/>
</dbReference>
<keyword evidence="2" id="KW-1185">Reference proteome</keyword>
<dbReference type="InterPro" id="IPR004658">
    <property type="entry name" value="OMP_Slp"/>
</dbReference>
<proteinExistence type="predicted"/>
<gene>
    <name evidence="1" type="ORF">NITGR_860002</name>
</gene>
<keyword evidence="1" id="KW-0449">Lipoprotein</keyword>
<dbReference type="RefSeq" id="WP_005011027.1">
    <property type="nucleotide sequence ID" value="NZ_HG422173.1"/>
</dbReference>